<comment type="similarity">
    <text evidence="3">Belongs to the protein kinase superfamily. CMGC Ser/Thr protein kinase family. CDC2/CDKX subfamily.</text>
</comment>
<keyword evidence="17" id="KW-0804">Transcription</keyword>
<keyword evidence="16" id="KW-0010">Activator</keyword>
<keyword evidence="15" id="KW-0805">Transcription regulation</keyword>
<dbReference type="EC" id="2.7.11.22" evidence="6"/>
<evidence type="ECO:0000256" key="22">
    <source>
        <dbReference type="ARBA" id="ARBA00047811"/>
    </source>
</evidence>
<keyword evidence="10" id="KW-0479">Metal-binding</keyword>
<dbReference type="GO" id="GO:0046872">
    <property type="term" value="F:metal ion binding"/>
    <property type="evidence" value="ECO:0007669"/>
    <property type="project" value="UniProtKB-KW"/>
</dbReference>
<comment type="catalytic activity">
    <reaction evidence="24">
        <text>[DNA-directed RNA polymerase] + ATP = phospho-[DNA-directed RNA polymerase] + ADP + H(+)</text>
        <dbReference type="Rhea" id="RHEA:10216"/>
        <dbReference type="Rhea" id="RHEA-COMP:11321"/>
        <dbReference type="Rhea" id="RHEA-COMP:11322"/>
        <dbReference type="ChEBI" id="CHEBI:15378"/>
        <dbReference type="ChEBI" id="CHEBI:30616"/>
        <dbReference type="ChEBI" id="CHEBI:43176"/>
        <dbReference type="ChEBI" id="CHEBI:68546"/>
        <dbReference type="ChEBI" id="CHEBI:456216"/>
        <dbReference type="EC" id="2.7.11.23"/>
    </reaction>
</comment>
<dbReference type="SMART" id="SM00198">
    <property type="entry name" value="SCP"/>
    <property type="match status" value="1"/>
</dbReference>
<keyword evidence="12" id="KW-0418">Kinase</keyword>
<dbReference type="PROSITE" id="PS00108">
    <property type="entry name" value="PROTEIN_KINASE_ST"/>
    <property type="match status" value="1"/>
</dbReference>
<evidence type="ECO:0000256" key="19">
    <source>
        <dbReference type="ARBA" id="ARBA00039418"/>
    </source>
</evidence>
<dbReference type="InterPro" id="IPR011009">
    <property type="entry name" value="Kinase-like_dom_sf"/>
</dbReference>
<dbReference type="GO" id="GO:0008353">
    <property type="term" value="F:RNA polymerase II CTD heptapeptide repeat kinase activity"/>
    <property type="evidence" value="ECO:0007669"/>
    <property type="project" value="UniProtKB-EC"/>
</dbReference>
<keyword evidence="13" id="KW-0067">ATP-binding</keyword>
<dbReference type="GO" id="GO:0004693">
    <property type="term" value="F:cyclin-dependent protein serine/threonine kinase activity"/>
    <property type="evidence" value="ECO:0007669"/>
    <property type="project" value="UniProtKB-EC"/>
</dbReference>
<evidence type="ECO:0000256" key="13">
    <source>
        <dbReference type="ARBA" id="ARBA00022840"/>
    </source>
</evidence>
<dbReference type="InterPro" id="IPR000719">
    <property type="entry name" value="Prot_kinase_dom"/>
</dbReference>
<sequence length="613" mass="70166">MFAGYSSKKRISERYKIVGFISSGTYGRVYKAEGKNGRIGEFAIKKFKPDKEGELQYSGISQSAIREMALCTELAHANVVHTSEIILEDKCIFIVFEYAEHDLLQIIHHHNQPQRQAIPARTIKSILYQLLHGLVYLHRNWVMHRDLKPANIMVTSSGKVKIGDLGLARLFHKPLQSLFSGDKVVVTIWYRAPELLLGSRHYTPAVDLWAVGCIFAELLSLRPIFKGEEAKMDNKKTVPFQRNQMQKIVEIMGMPSKDRWPLLTSMPEYPQLTSLLAGNAARYPRPQGDGLERWYHQTLNNNHYPVGIGPDTPGQEGLSLLKQLLEYDPLKRLTAENALEHPYFTVHGKPSEGCFDDSRIKYPVRRVSQEDNDIPHLQPDLLRDIHIPTTWSFLPANDIHNSMKSFITLATLLVASAVAAPSHNVKPRELYNDDAPHADDPNFIGAVMRAHWFWRRLHCAQDLVWDQGLADAARRDISECTYMPEHMRSGSNLSSQKPAPSKYEDWIEFARTASHGWHEEETKYPYDHPHYEDAWGHFTQMVWRNTSRIGCAVGYCNPEQVDWPGRFYCYYDYAGNNIATGQFEAQVWGPVCSDPSVGEAIKRSEIDYDWSRK</sequence>
<dbReference type="STRING" id="5454.A0A162VJH3"/>
<dbReference type="InterPro" id="IPR035940">
    <property type="entry name" value="CAP_sf"/>
</dbReference>
<feature type="domain" description="Protein kinase" evidence="25">
    <location>
        <begin position="15"/>
        <end position="344"/>
    </location>
</feature>
<evidence type="ECO:0000256" key="15">
    <source>
        <dbReference type="ARBA" id="ARBA00023015"/>
    </source>
</evidence>
<dbReference type="InterPro" id="IPR008271">
    <property type="entry name" value="Ser/Thr_kinase_AS"/>
</dbReference>
<dbReference type="InterPro" id="IPR014044">
    <property type="entry name" value="CAP_dom"/>
</dbReference>
<keyword evidence="14" id="KW-0460">Magnesium</keyword>
<dbReference type="PRINTS" id="PR00837">
    <property type="entry name" value="V5TPXLIKE"/>
</dbReference>
<dbReference type="EMBL" id="JYNV01000328">
    <property type="protein sequence ID" value="KZM18497.1"/>
    <property type="molecule type" value="Genomic_DNA"/>
</dbReference>
<dbReference type="Gene3D" id="1.10.510.10">
    <property type="entry name" value="Transferase(Phosphotransferase) domain 1"/>
    <property type="match status" value="1"/>
</dbReference>
<comment type="catalytic activity">
    <reaction evidence="22">
        <text>L-threonyl-[protein] + ATP = O-phospho-L-threonyl-[protein] + ADP + H(+)</text>
        <dbReference type="Rhea" id="RHEA:46608"/>
        <dbReference type="Rhea" id="RHEA-COMP:11060"/>
        <dbReference type="Rhea" id="RHEA-COMP:11605"/>
        <dbReference type="ChEBI" id="CHEBI:15378"/>
        <dbReference type="ChEBI" id="CHEBI:30013"/>
        <dbReference type="ChEBI" id="CHEBI:30616"/>
        <dbReference type="ChEBI" id="CHEBI:61977"/>
        <dbReference type="ChEBI" id="CHEBI:456216"/>
        <dbReference type="EC" id="2.7.11.22"/>
    </reaction>
</comment>
<evidence type="ECO:0000256" key="9">
    <source>
        <dbReference type="ARBA" id="ARBA00022679"/>
    </source>
</evidence>
<dbReference type="SUPFAM" id="SSF55797">
    <property type="entry name" value="PR-1-like"/>
    <property type="match status" value="1"/>
</dbReference>
<dbReference type="Pfam" id="PF00188">
    <property type="entry name" value="CAP"/>
    <property type="match status" value="1"/>
</dbReference>
<comment type="subunit">
    <text evidence="4">Component of the SRB8-11 complex, a regulatory module of the Mediator complex.</text>
</comment>
<evidence type="ECO:0000256" key="10">
    <source>
        <dbReference type="ARBA" id="ARBA00022723"/>
    </source>
</evidence>
<evidence type="ECO:0000256" key="4">
    <source>
        <dbReference type="ARBA" id="ARBA00011612"/>
    </source>
</evidence>
<evidence type="ECO:0000256" key="2">
    <source>
        <dbReference type="ARBA" id="ARBA00004123"/>
    </source>
</evidence>
<dbReference type="PANTHER" id="PTHR24056:SF495">
    <property type="entry name" value="CYCLIN-DEPENDENT KINASE 8-RELATED"/>
    <property type="match status" value="1"/>
</dbReference>
<dbReference type="FunFam" id="3.30.200.20:FF:000426">
    <property type="entry name" value="Serine/threonine-protein kinase ssn3"/>
    <property type="match status" value="1"/>
</dbReference>
<evidence type="ECO:0000313" key="26">
    <source>
        <dbReference type="EMBL" id="KZM18497.1"/>
    </source>
</evidence>
<evidence type="ECO:0000256" key="1">
    <source>
        <dbReference type="ARBA" id="ARBA00001946"/>
    </source>
</evidence>
<evidence type="ECO:0000256" key="14">
    <source>
        <dbReference type="ARBA" id="ARBA00022842"/>
    </source>
</evidence>
<dbReference type="PROSITE" id="PS01009">
    <property type="entry name" value="CRISP_1"/>
    <property type="match status" value="1"/>
</dbReference>
<evidence type="ECO:0000256" key="6">
    <source>
        <dbReference type="ARBA" id="ARBA00012425"/>
    </source>
</evidence>
<dbReference type="PANTHER" id="PTHR24056">
    <property type="entry name" value="CELL DIVISION PROTEIN KINASE"/>
    <property type="match status" value="1"/>
</dbReference>
<evidence type="ECO:0000256" key="23">
    <source>
        <dbReference type="ARBA" id="ARBA00048367"/>
    </source>
</evidence>
<evidence type="ECO:0000313" key="27">
    <source>
        <dbReference type="Proteomes" id="UP000076837"/>
    </source>
</evidence>
<evidence type="ECO:0000256" key="3">
    <source>
        <dbReference type="ARBA" id="ARBA00006485"/>
    </source>
</evidence>
<dbReference type="Proteomes" id="UP000076837">
    <property type="component" value="Unassembled WGS sequence"/>
</dbReference>
<dbReference type="FunFam" id="1.10.510.10:FF:000408">
    <property type="entry name" value="Serine/threonine-protein kinase SSN3"/>
    <property type="match status" value="1"/>
</dbReference>
<dbReference type="PROSITE" id="PS50011">
    <property type="entry name" value="PROTEIN_KINASE_DOM"/>
    <property type="match status" value="1"/>
</dbReference>
<comment type="catalytic activity">
    <reaction evidence="23">
        <text>L-seryl-[protein] + ATP = O-phospho-L-seryl-[protein] + ADP + H(+)</text>
        <dbReference type="Rhea" id="RHEA:17989"/>
        <dbReference type="Rhea" id="RHEA-COMP:9863"/>
        <dbReference type="Rhea" id="RHEA-COMP:11604"/>
        <dbReference type="ChEBI" id="CHEBI:15378"/>
        <dbReference type="ChEBI" id="CHEBI:29999"/>
        <dbReference type="ChEBI" id="CHEBI:30616"/>
        <dbReference type="ChEBI" id="CHEBI:83421"/>
        <dbReference type="ChEBI" id="CHEBI:456216"/>
        <dbReference type="EC" id="2.7.11.22"/>
    </reaction>
</comment>
<evidence type="ECO:0000256" key="11">
    <source>
        <dbReference type="ARBA" id="ARBA00022741"/>
    </source>
</evidence>
<evidence type="ECO:0000256" key="7">
    <source>
        <dbReference type="ARBA" id="ARBA00022491"/>
    </source>
</evidence>
<proteinExistence type="inferred from homology"/>
<evidence type="ECO:0000256" key="18">
    <source>
        <dbReference type="ARBA" id="ARBA00023242"/>
    </source>
</evidence>
<gene>
    <name evidence="26" type="ORF">ST47_g10373</name>
</gene>
<keyword evidence="18" id="KW-0539">Nucleus</keyword>
<reference evidence="26 27" key="1">
    <citation type="journal article" date="2016" name="Sci. Rep.">
        <title>Draft genome sequencing and secretome analysis of fungal phytopathogen Ascochyta rabiei provides insight into the necrotrophic effector repertoire.</title>
        <authorList>
            <person name="Verma S."/>
            <person name="Gazara R.K."/>
            <person name="Nizam S."/>
            <person name="Parween S."/>
            <person name="Chattopadhyay D."/>
            <person name="Verma P.K."/>
        </authorList>
    </citation>
    <scope>NUCLEOTIDE SEQUENCE [LARGE SCALE GENOMIC DNA]</scope>
    <source>
        <strain evidence="26 27">ArDII</strain>
    </source>
</reference>
<evidence type="ECO:0000256" key="24">
    <source>
        <dbReference type="ARBA" id="ARBA00049280"/>
    </source>
</evidence>
<dbReference type="GO" id="GO:0005576">
    <property type="term" value="C:extracellular region"/>
    <property type="evidence" value="ECO:0007669"/>
    <property type="project" value="InterPro"/>
</dbReference>
<dbReference type="SUPFAM" id="SSF56112">
    <property type="entry name" value="Protein kinase-like (PK-like)"/>
    <property type="match status" value="1"/>
</dbReference>
<keyword evidence="7" id="KW-0678">Repressor</keyword>
<evidence type="ECO:0000256" key="8">
    <source>
        <dbReference type="ARBA" id="ARBA00022527"/>
    </source>
</evidence>
<comment type="subcellular location">
    <subcellularLocation>
        <location evidence="2">Nucleus</location>
    </subcellularLocation>
</comment>
<evidence type="ECO:0000256" key="20">
    <source>
        <dbReference type="ARBA" id="ARBA00040708"/>
    </source>
</evidence>
<keyword evidence="27" id="KW-1185">Reference proteome</keyword>
<dbReference type="EC" id="2.7.11.23" evidence="5"/>
<dbReference type="CDD" id="cd07842">
    <property type="entry name" value="STKc_CDK8_like"/>
    <property type="match status" value="1"/>
</dbReference>
<dbReference type="GO" id="GO:0005524">
    <property type="term" value="F:ATP binding"/>
    <property type="evidence" value="ECO:0007669"/>
    <property type="project" value="UniProtKB-KW"/>
</dbReference>
<keyword evidence="8" id="KW-0723">Serine/threonine-protein kinase</keyword>
<dbReference type="InterPro" id="IPR001283">
    <property type="entry name" value="CRISP-related"/>
</dbReference>
<evidence type="ECO:0000256" key="21">
    <source>
        <dbReference type="ARBA" id="ARBA00041823"/>
    </source>
</evidence>
<dbReference type="GO" id="GO:0016592">
    <property type="term" value="C:mediator complex"/>
    <property type="evidence" value="ECO:0007669"/>
    <property type="project" value="TreeGrafter"/>
</dbReference>
<organism evidence="26 27">
    <name type="scientific">Didymella rabiei</name>
    <name type="common">Chickpea ascochyta blight fungus</name>
    <name type="synonym">Mycosphaerella rabiei</name>
    <dbReference type="NCBI Taxonomy" id="5454"/>
    <lineage>
        <taxon>Eukaryota</taxon>
        <taxon>Fungi</taxon>
        <taxon>Dikarya</taxon>
        <taxon>Ascomycota</taxon>
        <taxon>Pezizomycotina</taxon>
        <taxon>Dothideomycetes</taxon>
        <taxon>Pleosporomycetidae</taxon>
        <taxon>Pleosporales</taxon>
        <taxon>Pleosporineae</taxon>
        <taxon>Didymellaceae</taxon>
        <taxon>Ascochyta</taxon>
    </lineage>
</organism>
<evidence type="ECO:0000256" key="16">
    <source>
        <dbReference type="ARBA" id="ARBA00023159"/>
    </source>
</evidence>
<comment type="cofactor">
    <cofactor evidence="1">
        <name>Mg(2+)</name>
        <dbReference type="ChEBI" id="CHEBI:18420"/>
    </cofactor>
</comment>
<keyword evidence="11" id="KW-0547">Nucleotide-binding</keyword>
<evidence type="ECO:0000259" key="25">
    <source>
        <dbReference type="PROSITE" id="PS50011"/>
    </source>
</evidence>
<evidence type="ECO:0000256" key="5">
    <source>
        <dbReference type="ARBA" id="ARBA00012409"/>
    </source>
</evidence>
<comment type="caution">
    <text evidence="26">The sequence shown here is derived from an EMBL/GenBank/DDBJ whole genome shotgun (WGS) entry which is preliminary data.</text>
</comment>
<dbReference type="Pfam" id="PF00069">
    <property type="entry name" value="Pkinase"/>
    <property type="match status" value="1"/>
</dbReference>
<keyword evidence="9" id="KW-0808">Transferase</keyword>
<dbReference type="InterPro" id="IPR018244">
    <property type="entry name" value="Allrgn_V5/Tpx1_CS"/>
</dbReference>
<dbReference type="AlphaFoldDB" id="A0A162VJH3"/>
<dbReference type="InterPro" id="IPR050108">
    <property type="entry name" value="CDK"/>
</dbReference>
<evidence type="ECO:0000256" key="17">
    <source>
        <dbReference type="ARBA" id="ARBA00023163"/>
    </source>
</evidence>
<accession>A0A162VJH3</accession>
<protein>
    <recommendedName>
        <fullName evidence="19">Serine/threonine-protein kinase SSN3</fullName>
        <ecNumber evidence="6">2.7.11.22</ecNumber>
        <ecNumber evidence="5">2.7.11.23</ecNumber>
    </recommendedName>
    <alternativeName>
        <fullName evidence="21">Cyclin-dependent kinase 8</fullName>
    </alternativeName>
    <alternativeName>
        <fullName evidence="20">Serine/threonine-protein kinase ssn3</fullName>
    </alternativeName>
</protein>
<dbReference type="Gene3D" id="3.30.200.20">
    <property type="entry name" value="Phosphorylase Kinase, domain 1"/>
    <property type="match status" value="1"/>
</dbReference>
<dbReference type="Gene3D" id="3.40.33.10">
    <property type="entry name" value="CAP"/>
    <property type="match status" value="1"/>
</dbReference>
<dbReference type="SMART" id="SM00220">
    <property type="entry name" value="S_TKc"/>
    <property type="match status" value="1"/>
</dbReference>
<evidence type="ECO:0000256" key="12">
    <source>
        <dbReference type="ARBA" id="ARBA00022777"/>
    </source>
</evidence>
<name>A0A162VJH3_DIDRA</name>